<feature type="domain" description="M23ase beta-sheet core" evidence="3">
    <location>
        <begin position="336"/>
        <end position="409"/>
    </location>
</feature>
<feature type="signal peptide" evidence="2">
    <location>
        <begin position="1"/>
        <end position="22"/>
    </location>
</feature>
<feature type="coiled-coil region" evidence="1">
    <location>
        <begin position="106"/>
        <end position="133"/>
    </location>
</feature>
<dbReference type="Proteomes" id="UP000077786">
    <property type="component" value="Unassembled WGS sequence"/>
</dbReference>
<dbReference type="InterPro" id="IPR016047">
    <property type="entry name" value="M23ase_b-sheet_dom"/>
</dbReference>
<dbReference type="RefSeq" id="WP_064275020.1">
    <property type="nucleotide sequence ID" value="NZ_LUTU01000011.1"/>
</dbReference>
<evidence type="ECO:0000313" key="4">
    <source>
        <dbReference type="EMBL" id="OAJ67028.1"/>
    </source>
</evidence>
<comment type="caution">
    <text evidence="4">The sequence shown here is derived from an EMBL/GenBank/DDBJ whole genome shotgun (WGS) entry which is preliminary data.</text>
</comment>
<dbReference type="AlphaFoldDB" id="A0A1B6VJ07"/>
<protein>
    <submittedName>
        <fullName evidence="4">AmiB activator</fullName>
    </submittedName>
</protein>
<sequence length="429" mass="44827">MKTPDPTVVLPLVLAFSPLLVAATASTPHGHHTTTHAHPTHALSAGQQALARAQATRKALETQQAQEAATLRARQAAAVAAQQKALQDSARKDALAAQTHTAQTVVQTTRSRIAALNTEIADLTSRQANVRQDIAHENQALQPLLPVAARLSIAPDAALLASPTTATESITALSILGGFSRLTQQRAANLQTKEDELQEIGATLEARQKELDGLLQSQTHQRDIAAARTRIAAKQENVSDQAARRAKSAVAEAMKASADLSAEIDAIARQEAQAKATLEAEARALAKSHQMEQARKARAQVKALSAGNGVSSGSGHAPVTGRIAVRWGQDTEAGPSTGITYAAAPSASVQAPCSGRIVFSGPFRSFGQMLILDCGQNYRFVLSGLGSLGVSSGQSVRKAAALGQMPSAEGLLFVQLRHGAQIVSPAPFL</sequence>
<evidence type="ECO:0000259" key="3">
    <source>
        <dbReference type="Pfam" id="PF01551"/>
    </source>
</evidence>
<feature type="chain" id="PRO_5008590015" evidence="2">
    <location>
        <begin position="23"/>
        <end position="429"/>
    </location>
</feature>
<reference evidence="4 5" key="1">
    <citation type="submission" date="2016-03" db="EMBL/GenBank/DDBJ databases">
        <title>Draft genome sequence of Gluconobacter cerinus strain CECT 9110.</title>
        <authorList>
            <person name="Sainz F."/>
            <person name="Mas A."/>
            <person name="Torija M.J."/>
        </authorList>
    </citation>
    <scope>NUCLEOTIDE SEQUENCE [LARGE SCALE GENOMIC DNA]</scope>
    <source>
        <strain evidence="4 5">CECT 9110</strain>
    </source>
</reference>
<dbReference type="InterPro" id="IPR011055">
    <property type="entry name" value="Dup_hybrid_motif"/>
</dbReference>
<gene>
    <name evidence="4" type="ORF">A0123_02405</name>
</gene>
<name>A0A1B6VJ07_9PROT</name>
<dbReference type="OrthoDB" id="9809144at2"/>
<proteinExistence type="predicted"/>
<evidence type="ECO:0000256" key="2">
    <source>
        <dbReference type="SAM" id="SignalP"/>
    </source>
</evidence>
<dbReference type="Pfam" id="PF01551">
    <property type="entry name" value="Peptidase_M23"/>
    <property type="match status" value="1"/>
</dbReference>
<organism evidence="4 5">
    <name type="scientific">Gluconobacter cerinus</name>
    <dbReference type="NCBI Taxonomy" id="38307"/>
    <lineage>
        <taxon>Bacteria</taxon>
        <taxon>Pseudomonadati</taxon>
        <taxon>Pseudomonadota</taxon>
        <taxon>Alphaproteobacteria</taxon>
        <taxon>Acetobacterales</taxon>
        <taxon>Acetobacteraceae</taxon>
        <taxon>Gluconobacter</taxon>
    </lineage>
</organism>
<evidence type="ECO:0000313" key="5">
    <source>
        <dbReference type="Proteomes" id="UP000077786"/>
    </source>
</evidence>
<accession>A0A1B6VJ07</accession>
<dbReference type="PATRIC" id="fig|38307.3.peg.2506"/>
<dbReference type="EMBL" id="LUTU01000011">
    <property type="protein sequence ID" value="OAJ67028.1"/>
    <property type="molecule type" value="Genomic_DNA"/>
</dbReference>
<evidence type="ECO:0000256" key="1">
    <source>
        <dbReference type="SAM" id="Coils"/>
    </source>
</evidence>
<keyword evidence="1" id="KW-0175">Coiled coil</keyword>
<keyword evidence="2" id="KW-0732">Signal</keyword>
<dbReference type="SUPFAM" id="SSF51261">
    <property type="entry name" value="Duplicated hybrid motif"/>
    <property type="match status" value="1"/>
</dbReference>
<dbReference type="Gene3D" id="2.70.70.10">
    <property type="entry name" value="Glucose Permease (Domain IIA)"/>
    <property type="match status" value="1"/>
</dbReference>